<feature type="compositionally biased region" description="Polar residues" evidence="1">
    <location>
        <begin position="24"/>
        <end position="33"/>
    </location>
</feature>
<sequence>MAEHSAPALEIDPKYGPFDKHTPMMQQRPTVAA</sequence>
<feature type="compositionally biased region" description="Basic and acidic residues" evidence="1">
    <location>
        <begin position="11"/>
        <end position="22"/>
    </location>
</feature>
<dbReference type="EMBL" id="LN899825">
    <property type="protein sequence ID" value="CUV36116.1"/>
    <property type="molecule type" value="Genomic_DNA"/>
</dbReference>
<feature type="region of interest" description="Disordered" evidence="1">
    <location>
        <begin position="1"/>
        <end position="33"/>
    </location>
</feature>
<name>A0A0S4VNE5_RALSL</name>
<accession>A0A0S4VNE5</accession>
<evidence type="ECO:0000256" key="1">
    <source>
        <dbReference type="SAM" id="MobiDB-lite"/>
    </source>
</evidence>
<protein>
    <submittedName>
        <fullName evidence="2">Uncharacterized protein</fullName>
    </submittedName>
</protein>
<proteinExistence type="predicted"/>
<reference evidence="2" key="1">
    <citation type="submission" date="2015-10" db="EMBL/GenBank/DDBJ databases">
        <authorList>
            <person name="Gilbert D.G."/>
        </authorList>
    </citation>
    <scope>NUCLEOTIDE SEQUENCE</scope>
    <source>
        <strain evidence="2">Phyl III-seqv23</strain>
    </source>
</reference>
<gene>
    <name evidence="2" type="ORF">TD1301_v1_1910003</name>
</gene>
<organism evidence="2">
    <name type="scientific">Ralstonia solanacearum</name>
    <name type="common">Pseudomonas solanacearum</name>
    <dbReference type="NCBI Taxonomy" id="305"/>
    <lineage>
        <taxon>Bacteria</taxon>
        <taxon>Pseudomonadati</taxon>
        <taxon>Pseudomonadota</taxon>
        <taxon>Betaproteobacteria</taxon>
        <taxon>Burkholderiales</taxon>
        <taxon>Burkholderiaceae</taxon>
        <taxon>Ralstonia</taxon>
        <taxon>Ralstonia solanacearum species complex</taxon>
    </lineage>
</organism>
<dbReference type="AlphaFoldDB" id="A0A0S4VNE5"/>
<evidence type="ECO:0000313" key="2">
    <source>
        <dbReference type="EMBL" id="CUV36116.1"/>
    </source>
</evidence>